<protein>
    <submittedName>
        <fullName evidence="5">Rcorf106</fullName>
    </submittedName>
</protein>
<dbReference type="InterPro" id="IPR003593">
    <property type="entry name" value="AAA+_ATPase"/>
</dbReference>
<dbReference type="Pfam" id="PF00004">
    <property type="entry name" value="AAA"/>
    <property type="match status" value="1"/>
</dbReference>
<evidence type="ECO:0000256" key="1">
    <source>
        <dbReference type="ARBA" id="ARBA00006914"/>
    </source>
</evidence>
<dbReference type="EMBL" id="EU186381">
    <property type="protein sequence ID" value="ABW33663.1"/>
    <property type="molecule type" value="Genomic_DNA"/>
</dbReference>
<dbReference type="GO" id="GO:0005524">
    <property type="term" value="F:ATP binding"/>
    <property type="evidence" value="ECO:0007669"/>
    <property type="project" value="UniProtKB-KW"/>
</dbReference>
<geneLocation type="plasmid" evidence="5">
    <name>pRi2659</name>
</geneLocation>
<dbReference type="InterPro" id="IPR027417">
    <property type="entry name" value="P-loop_NTPase"/>
</dbReference>
<dbReference type="InterPro" id="IPR050221">
    <property type="entry name" value="26S_Proteasome_ATPase"/>
</dbReference>
<dbReference type="InterPro" id="IPR003959">
    <property type="entry name" value="ATPase_AAA_core"/>
</dbReference>
<comment type="similarity">
    <text evidence="1">Belongs to the AAA ATPase family.</text>
</comment>
<keyword evidence="3" id="KW-0067">ATP-binding</keyword>
<dbReference type="AlphaFoldDB" id="A8W0F3"/>
<keyword evidence="5" id="KW-0614">Plasmid</keyword>
<proteinExistence type="inferred from homology"/>
<dbReference type="Gene3D" id="3.40.50.300">
    <property type="entry name" value="P-loop containing nucleotide triphosphate hydrolases"/>
    <property type="match status" value="1"/>
</dbReference>
<evidence type="ECO:0000256" key="3">
    <source>
        <dbReference type="ARBA" id="ARBA00022840"/>
    </source>
</evidence>
<evidence type="ECO:0000313" key="5">
    <source>
        <dbReference type="EMBL" id="ABW33663.1"/>
    </source>
</evidence>
<dbReference type="SUPFAM" id="SSF52540">
    <property type="entry name" value="P-loop containing nucleoside triphosphate hydrolases"/>
    <property type="match status" value="1"/>
</dbReference>
<feature type="domain" description="AAA+ ATPase" evidence="4">
    <location>
        <begin position="119"/>
        <end position="251"/>
    </location>
</feature>
<dbReference type="CDD" id="cd19481">
    <property type="entry name" value="RecA-like_protease"/>
    <property type="match status" value="1"/>
</dbReference>
<accession>A8W0F3</accession>
<dbReference type="SMART" id="SM00382">
    <property type="entry name" value="AAA"/>
    <property type="match status" value="1"/>
</dbReference>
<dbReference type="GO" id="GO:0016887">
    <property type="term" value="F:ATP hydrolysis activity"/>
    <property type="evidence" value="ECO:0007669"/>
    <property type="project" value="InterPro"/>
</dbReference>
<sequence length="376" mass="41453">MIMTIEMKNVLELADAALSADYTRVRRAANALARDLDKNGETSIAKELKALVRKRGVPLKASGYVESLPVDSKSRLPLVEEQTWPDTPIFLNEGGWHVFSDFIADARRIDDLSAKGLASRLGLLLSGPPGTGKSLLAGHIAAQLSRPLYVVRLDSVISSLLGDTAKNIRSVFDFVPARNAVLFLDEMDAVAKLRDDRHELGELKRVVNTVIQALDGLDPSSIVVAATNHAHLLDPAIWRRFPYKIELGLPDESVRADLWRHFLFEDKDEERRAELFAVVSEGLSGADIETMSLSARRHAVHESRDIDFGAVVVALLEPRSGRTVPVQRQPLDAEQKRQVAIALKEKYAIGGADTARILGVSRQAIYAYLKQQEGEV</sequence>
<organism evidence="5">
    <name type="scientific">Rhizobium rhizogenes</name>
    <name type="common">Agrobacterium rhizogenes</name>
    <dbReference type="NCBI Taxonomy" id="359"/>
    <lineage>
        <taxon>Bacteria</taxon>
        <taxon>Pseudomonadati</taxon>
        <taxon>Pseudomonadota</taxon>
        <taxon>Alphaproteobacteria</taxon>
        <taxon>Hyphomicrobiales</taxon>
        <taxon>Rhizobiaceae</taxon>
        <taxon>Rhizobium/Agrobacterium group</taxon>
        <taxon>Rhizobium</taxon>
    </lineage>
</organism>
<keyword evidence="2" id="KW-0547">Nucleotide-binding</keyword>
<reference evidence="5" key="1">
    <citation type="journal article" date="2007" name="In Vitro Cell. Dev. Biol. Plant">
        <title>Disarming and sequencing of Agrobacterium rhizogenes strain K599 (NCPPB2659) plasmid pRi2659.</title>
        <authorList>
            <person name="Mankin S.L."/>
            <person name="Hill D.S."/>
            <person name="Olhoft P.M."/>
            <person name="Toren E."/>
            <person name="Wenck A.R."/>
            <person name="Nea L."/>
            <person name="Xing L."/>
            <person name="Brown J.A."/>
            <person name="Fu H."/>
            <person name="Ireland L."/>
            <person name="Jia H."/>
            <person name="Hillebrand H."/>
            <person name="Jones T."/>
            <person name="Song H.-S."/>
        </authorList>
    </citation>
    <scope>NUCLEOTIDE SEQUENCE</scope>
    <source>
        <strain evidence="5">K599</strain>
        <plasmid evidence="5">pRi2659</plasmid>
    </source>
</reference>
<evidence type="ECO:0000259" key="4">
    <source>
        <dbReference type="SMART" id="SM00382"/>
    </source>
</evidence>
<name>A8W0F3_RHIRH</name>
<evidence type="ECO:0000256" key="2">
    <source>
        <dbReference type="ARBA" id="ARBA00022741"/>
    </source>
</evidence>
<dbReference type="PANTHER" id="PTHR23073">
    <property type="entry name" value="26S PROTEASOME REGULATORY SUBUNIT"/>
    <property type="match status" value="1"/>
</dbReference>